<protein>
    <submittedName>
        <fullName evidence="2">Cell wall hydrolase</fullName>
    </submittedName>
</protein>
<evidence type="ECO:0000313" key="3">
    <source>
        <dbReference type="Proteomes" id="UP001196980"/>
    </source>
</evidence>
<feature type="domain" description="Cell wall hydrolase SleB" evidence="1">
    <location>
        <begin position="18"/>
        <end position="131"/>
    </location>
</feature>
<organism evidence="2 3">
    <name type="scientific">Candidatus Magnetobacterium casense</name>
    <dbReference type="NCBI Taxonomy" id="1455061"/>
    <lineage>
        <taxon>Bacteria</taxon>
        <taxon>Pseudomonadati</taxon>
        <taxon>Nitrospirota</taxon>
        <taxon>Thermodesulfovibrionia</taxon>
        <taxon>Thermodesulfovibrionales</taxon>
        <taxon>Candidatus Magnetobacteriaceae</taxon>
        <taxon>Candidatus Magnetobacterium</taxon>
    </lineage>
</organism>
<gene>
    <name evidence="2" type="ORF">HWQ67_01160</name>
</gene>
<dbReference type="Proteomes" id="UP001196980">
    <property type="component" value="Unassembled WGS sequence"/>
</dbReference>
<proteinExistence type="predicted"/>
<dbReference type="EMBL" id="JABXWD010000010">
    <property type="protein sequence ID" value="MBV6340182.1"/>
    <property type="molecule type" value="Genomic_DNA"/>
</dbReference>
<keyword evidence="2" id="KW-0378">Hydrolase</keyword>
<accession>A0ABS6RU79</accession>
<comment type="caution">
    <text evidence="2">The sequence shown here is derived from an EMBL/GenBank/DDBJ whole genome shotgun (WGS) entry which is preliminary data.</text>
</comment>
<keyword evidence="3" id="KW-1185">Reference proteome</keyword>
<dbReference type="RefSeq" id="WP_218250805.1">
    <property type="nucleotide sequence ID" value="NZ_JABXWD010000010.1"/>
</dbReference>
<sequence>MATPEMLLATTILCEAGGEPELGKQAVAQVVMNRSNDKKHRYGNGLKEVILHRYAFSYLNPDGLIKAEKMLAGIYQHGALMDMAFQFLHNLTTCSVVKGATHYYNPQLASPMWAQRKQMMFVAEIDNHRFYQEL</sequence>
<dbReference type="GO" id="GO:0016787">
    <property type="term" value="F:hydrolase activity"/>
    <property type="evidence" value="ECO:0007669"/>
    <property type="project" value="UniProtKB-KW"/>
</dbReference>
<evidence type="ECO:0000313" key="2">
    <source>
        <dbReference type="EMBL" id="MBV6340182.1"/>
    </source>
</evidence>
<evidence type="ECO:0000259" key="1">
    <source>
        <dbReference type="Pfam" id="PF07486"/>
    </source>
</evidence>
<name>A0ABS6RU79_9BACT</name>
<reference evidence="2 3" key="1">
    <citation type="journal article" date="2020" name="J Geophys Res Biogeosci">
        <title>Magnetotaxis as an Adaptation to Enable Bacterial Shuttling of Microbial Sulfur and Sulfur Cycling Across Aquatic Oxic#Anoxic Interfaces.</title>
        <authorList>
            <person name="Li J."/>
            <person name="Liu P."/>
            <person name="Wang J."/>
            <person name="Roberts A.P."/>
            <person name="Pan Y."/>
        </authorList>
    </citation>
    <scope>NUCLEOTIDE SEQUENCE [LARGE SCALE GENOMIC DNA]</scope>
    <source>
        <strain evidence="2 3">MYR-1_YQ</strain>
    </source>
</reference>
<dbReference type="Pfam" id="PF07486">
    <property type="entry name" value="Hydrolase_2"/>
    <property type="match status" value="1"/>
</dbReference>
<dbReference type="InterPro" id="IPR011105">
    <property type="entry name" value="Cell_wall_hydrolase_SleB"/>
</dbReference>